<protein>
    <recommendedName>
        <fullName evidence="2">Cyclic nucleotide-binding domain-containing protein</fullName>
    </recommendedName>
</protein>
<organism evidence="3 4">
    <name type="scientific">Cymbomonas tetramitiformis</name>
    <dbReference type="NCBI Taxonomy" id="36881"/>
    <lineage>
        <taxon>Eukaryota</taxon>
        <taxon>Viridiplantae</taxon>
        <taxon>Chlorophyta</taxon>
        <taxon>Pyramimonadophyceae</taxon>
        <taxon>Pyramimonadales</taxon>
        <taxon>Pyramimonadaceae</taxon>
        <taxon>Cymbomonas</taxon>
    </lineage>
</organism>
<dbReference type="PROSITE" id="PS50042">
    <property type="entry name" value="CNMP_BINDING_3"/>
    <property type="match status" value="1"/>
</dbReference>
<evidence type="ECO:0000313" key="4">
    <source>
        <dbReference type="Proteomes" id="UP001190700"/>
    </source>
</evidence>
<name>A0AAE0ESY9_9CHLO</name>
<feature type="compositionally biased region" description="Low complexity" evidence="1">
    <location>
        <begin position="287"/>
        <end position="306"/>
    </location>
</feature>
<dbReference type="PANTHER" id="PTHR23011:SF28">
    <property type="entry name" value="CYCLIC NUCLEOTIDE-BINDING DOMAIN CONTAINING PROTEIN"/>
    <property type="match status" value="1"/>
</dbReference>
<dbReference type="PANTHER" id="PTHR23011">
    <property type="entry name" value="CYCLIC NUCLEOTIDE-BINDING DOMAIN CONTAINING PROTEIN"/>
    <property type="match status" value="1"/>
</dbReference>
<evidence type="ECO:0000313" key="3">
    <source>
        <dbReference type="EMBL" id="KAK3239139.1"/>
    </source>
</evidence>
<dbReference type="Gene3D" id="2.60.120.10">
    <property type="entry name" value="Jelly Rolls"/>
    <property type="match status" value="1"/>
</dbReference>
<gene>
    <name evidence="3" type="ORF">CYMTET_50913</name>
</gene>
<accession>A0AAE0ESY9</accession>
<evidence type="ECO:0000259" key="2">
    <source>
        <dbReference type="PROSITE" id="PS50042"/>
    </source>
</evidence>
<dbReference type="InterPro" id="IPR000595">
    <property type="entry name" value="cNMP-bd_dom"/>
</dbReference>
<dbReference type="InterPro" id="IPR018490">
    <property type="entry name" value="cNMP-bd_dom_sf"/>
</dbReference>
<reference evidence="3 4" key="1">
    <citation type="journal article" date="2015" name="Genome Biol. Evol.">
        <title>Comparative Genomics of a Bacterivorous Green Alga Reveals Evolutionary Causalities and Consequences of Phago-Mixotrophic Mode of Nutrition.</title>
        <authorList>
            <person name="Burns J.A."/>
            <person name="Paasch A."/>
            <person name="Narechania A."/>
            <person name="Kim E."/>
        </authorList>
    </citation>
    <scope>NUCLEOTIDE SEQUENCE [LARGE SCALE GENOMIC DNA]</scope>
    <source>
        <strain evidence="3 4">PLY_AMNH</strain>
    </source>
</reference>
<sequence length="628" mass="69046">DPGPRIPLVLPVPWRQLELQESPNARRAGGKWHASLAVTPGFIRVQLDDGRSVAVKIAGESFGETELAQGPGAKHESTAKAVESTELFAFNYTTYMNVVEGMRKQVIDARIERLGALPLLNVLTQTQAGQEVLYNLAVSAIERTIAKGAVLMKQGEEGETNYFYAVKSGSIKVIRMIDLPKYDDKIKENVEEAPAALSAVTPFPAPKCSSYQVNAAVKEPLPVLRGLTVQEKRKGPPLAESLSCSSFDSPQPFATSASPTKKSPPPSSHQSTPPFGRLASSARHGRSSPTSTATTSATGGSQSSSRHSSKHYYSHRNNMFAWCDSHKVESVPLEIDELTSGSCFVRSRFIKTSRTARENNTCAVASMIATHKSVVFVLSKWDFIRHLLPFGEDPGMPLAEANMQVDAYTDNDAHLWEWTEGEHWEKYKAEMVSDVYGSRAKRSSNPRTTTPLPMASIGQVGSSSVVMMDRQYWPENRRKPAKSASFELPALEPTGRHSVEVGVREGVARARGTGEGLRGTSDKTHSSAGFRHPYGSGEGRSLPDLGKDRHHRKCILVHGFHATQKRSYNRHRNSPSKSPDVIAQPEYTVQPHSHVHTLAELSRSPPKSSRGRPESSFWWTEVAFRNLT</sequence>
<proteinExistence type="predicted"/>
<evidence type="ECO:0000256" key="1">
    <source>
        <dbReference type="SAM" id="MobiDB-lite"/>
    </source>
</evidence>
<dbReference type="Proteomes" id="UP001190700">
    <property type="component" value="Unassembled WGS sequence"/>
</dbReference>
<dbReference type="SUPFAM" id="SSF51206">
    <property type="entry name" value="cAMP-binding domain-like"/>
    <property type="match status" value="2"/>
</dbReference>
<feature type="non-terminal residue" evidence="3">
    <location>
        <position position="1"/>
    </location>
</feature>
<comment type="caution">
    <text evidence="3">The sequence shown here is derived from an EMBL/GenBank/DDBJ whole genome shotgun (WGS) entry which is preliminary data.</text>
</comment>
<dbReference type="AlphaFoldDB" id="A0AAE0ESY9"/>
<feature type="compositionally biased region" description="Polar residues" evidence="1">
    <location>
        <begin position="242"/>
        <end position="253"/>
    </location>
</feature>
<feature type="region of interest" description="Disordered" evidence="1">
    <location>
        <begin position="232"/>
        <end position="310"/>
    </location>
</feature>
<feature type="domain" description="Cyclic nucleotide-binding" evidence="2">
    <location>
        <begin position="27"/>
        <end position="99"/>
    </location>
</feature>
<dbReference type="EMBL" id="LGRX02034017">
    <property type="protein sequence ID" value="KAK3239139.1"/>
    <property type="molecule type" value="Genomic_DNA"/>
</dbReference>
<dbReference type="InterPro" id="IPR014710">
    <property type="entry name" value="RmlC-like_jellyroll"/>
</dbReference>
<feature type="region of interest" description="Disordered" evidence="1">
    <location>
        <begin position="509"/>
        <end position="546"/>
    </location>
</feature>
<keyword evidence="4" id="KW-1185">Reference proteome</keyword>